<dbReference type="Proteomes" id="UP000539710">
    <property type="component" value="Unassembled WGS sequence"/>
</dbReference>
<name>A0A838ZDF3_9FLAO</name>
<evidence type="ECO:0000313" key="3">
    <source>
        <dbReference type="Proteomes" id="UP000539710"/>
    </source>
</evidence>
<evidence type="ECO:0008006" key="4">
    <source>
        <dbReference type="Google" id="ProtNLM"/>
    </source>
</evidence>
<keyword evidence="1" id="KW-0732">Signal</keyword>
<keyword evidence="3" id="KW-1185">Reference proteome</keyword>
<gene>
    <name evidence="2" type="ORF">H2507_05320</name>
</gene>
<dbReference type="EMBL" id="JACEUX010000001">
    <property type="protein sequence ID" value="MBA5246583.1"/>
    <property type="molecule type" value="Genomic_DNA"/>
</dbReference>
<evidence type="ECO:0000313" key="2">
    <source>
        <dbReference type="EMBL" id="MBA5246583.1"/>
    </source>
</evidence>
<evidence type="ECO:0000256" key="1">
    <source>
        <dbReference type="SAM" id="SignalP"/>
    </source>
</evidence>
<protein>
    <recommendedName>
        <fullName evidence="4">DUF4251 domain-containing protein</fullName>
    </recommendedName>
</protein>
<feature type="chain" id="PRO_5032946193" description="DUF4251 domain-containing protein" evidence="1">
    <location>
        <begin position="20"/>
        <end position="173"/>
    </location>
</feature>
<dbReference type="AlphaFoldDB" id="A0A838ZDF3"/>
<accession>A0A838ZDF3</accession>
<organism evidence="2 3">
    <name type="scientific">Marnyiella aurantia</name>
    <dbReference type="NCBI Taxonomy" id="2758037"/>
    <lineage>
        <taxon>Bacteria</taxon>
        <taxon>Pseudomonadati</taxon>
        <taxon>Bacteroidota</taxon>
        <taxon>Flavobacteriia</taxon>
        <taxon>Flavobacteriales</taxon>
        <taxon>Weeksellaceae</taxon>
        <taxon>Marnyiella</taxon>
    </lineage>
</organism>
<feature type="signal peptide" evidence="1">
    <location>
        <begin position="1"/>
        <end position="19"/>
    </location>
</feature>
<proteinExistence type="predicted"/>
<dbReference type="RefSeq" id="WP_181886656.1">
    <property type="nucleotide sequence ID" value="NZ_JACEUX010000001.1"/>
</dbReference>
<reference evidence="3" key="1">
    <citation type="submission" date="2020-07" db="EMBL/GenBank/DDBJ databases">
        <title>Flavobacterium sp. xlx-214.</title>
        <authorList>
            <person name="Yang C."/>
        </authorList>
    </citation>
    <scope>NUCLEOTIDE SEQUENCE [LARGE SCALE GENOMIC DNA]</scope>
    <source>
        <strain evidence="3">CX-624</strain>
    </source>
</reference>
<comment type="caution">
    <text evidence="2">The sequence shown here is derived from an EMBL/GenBank/DDBJ whole genome shotgun (WGS) entry which is preliminary data.</text>
</comment>
<sequence>MLKKTLQTLFIFVAISAFAQQKDRLGMPGPLKFETSASVVEFNLTKSSMNDKTRVITQEYEPKTKSGERLIVTFQPGAEAIEVWEKKAEEIKANKGGLAFDVEMNNLDDQLHSIKYSIKGDKAAERREILIGSVMADTKAGKGSYIAEYFGGSSEIYLSIERLPEMIQIKPEY</sequence>